<accession>A0A2S7IF94</accession>
<evidence type="ECO:0000313" key="1">
    <source>
        <dbReference type="EMBL" id="PQA53221.1"/>
    </source>
</evidence>
<comment type="caution">
    <text evidence="1">The sequence shown here is derived from an EMBL/GenBank/DDBJ whole genome shotgun (WGS) entry which is preliminary data.</text>
</comment>
<dbReference type="EMBL" id="PTRA01000010">
    <property type="protein sequence ID" value="PQA53221.1"/>
    <property type="molecule type" value="Genomic_DNA"/>
</dbReference>
<reference evidence="2" key="1">
    <citation type="submission" date="2018-02" db="EMBL/GenBank/DDBJ databases">
        <title>Genome sequencing of Solimonas sp. HR-BB.</title>
        <authorList>
            <person name="Lee Y."/>
            <person name="Jeon C.O."/>
        </authorList>
    </citation>
    <scope>NUCLEOTIDE SEQUENCE [LARGE SCALE GENOMIC DNA]</scope>
    <source>
        <strain evidence="2">HR-U</strain>
    </source>
</reference>
<dbReference type="OrthoDB" id="947112at2"/>
<dbReference type="InterPro" id="IPR014710">
    <property type="entry name" value="RmlC-like_jellyroll"/>
</dbReference>
<dbReference type="CDD" id="cd00038">
    <property type="entry name" value="CAP_ED"/>
    <property type="match status" value="1"/>
</dbReference>
<protein>
    <recommendedName>
        <fullName evidence="3">Crp/Fnr family transcriptional regulator</fullName>
    </recommendedName>
</protein>
<dbReference type="SUPFAM" id="SSF51206">
    <property type="entry name" value="cAMP-binding domain-like"/>
    <property type="match status" value="1"/>
</dbReference>
<keyword evidence="2" id="KW-1185">Reference proteome</keyword>
<dbReference type="InterPro" id="IPR000595">
    <property type="entry name" value="cNMP-bd_dom"/>
</dbReference>
<sequence length="186" mass="21400">MITLATYLNQLQPLSAGFWQQIQVMAHIQHYPAGHQLAYPGYARSQLYFVEEGLIKVYTYDEETGLPAIHHFFQAGDFIIWPASHPTFQSNALYVECLEPSHLVGFSYQALHDTILHSSEALDLAHRIIGDILRTLEFRTQLLTQSTAGRYQHFCQRFPCHRLKNIDIASYLHLSVSTISRLRSRI</sequence>
<name>A0A2S7IF94_9BACT</name>
<dbReference type="Proteomes" id="UP000239590">
    <property type="component" value="Unassembled WGS sequence"/>
</dbReference>
<dbReference type="Gene3D" id="2.60.120.10">
    <property type="entry name" value="Jelly Rolls"/>
    <property type="match status" value="1"/>
</dbReference>
<evidence type="ECO:0008006" key="3">
    <source>
        <dbReference type="Google" id="ProtNLM"/>
    </source>
</evidence>
<gene>
    <name evidence="1" type="ORF">C5O19_25160</name>
</gene>
<dbReference type="InterPro" id="IPR018490">
    <property type="entry name" value="cNMP-bd_dom_sf"/>
</dbReference>
<evidence type="ECO:0000313" key="2">
    <source>
        <dbReference type="Proteomes" id="UP000239590"/>
    </source>
</evidence>
<dbReference type="RefSeq" id="WP_104716135.1">
    <property type="nucleotide sequence ID" value="NZ_PTRA01000010.1"/>
</dbReference>
<proteinExistence type="predicted"/>
<dbReference type="AlphaFoldDB" id="A0A2S7IF94"/>
<organism evidence="1 2">
    <name type="scientific">Siphonobacter curvatus</name>
    <dbReference type="NCBI Taxonomy" id="2094562"/>
    <lineage>
        <taxon>Bacteria</taxon>
        <taxon>Pseudomonadati</taxon>
        <taxon>Bacteroidota</taxon>
        <taxon>Cytophagia</taxon>
        <taxon>Cytophagales</taxon>
        <taxon>Cytophagaceae</taxon>
        <taxon>Siphonobacter</taxon>
    </lineage>
</organism>